<reference evidence="1 2" key="1">
    <citation type="journal article" date="2023" name="Nucleic Acids Res.">
        <title>The hologenome of Daphnia magna reveals possible DNA methylation and microbiome-mediated evolution of the host genome.</title>
        <authorList>
            <person name="Chaturvedi A."/>
            <person name="Li X."/>
            <person name="Dhandapani V."/>
            <person name="Marshall H."/>
            <person name="Kissane S."/>
            <person name="Cuenca-Cambronero M."/>
            <person name="Asole G."/>
            <person name="Calvet F."/>
            <person name="Ruiz-Romero M."/>
            <person name="Marangio P."/>
            <person name="Guigo R."/>
            <person name="Rago D."/>
            <person name="Mirbahai L."/>
            <person name="Eastwood N."/>
            <person name="Colbourne J.K."/>
            <person name="Zhou J."/>
            <person name="Mallon E."/>
            <person name="Orsini L."/>
        </authorList>
    </citation>
    <scope>NUCLEOTIDE SEQUENCE [LARGE SCALE GENOMIC DNA]</scope>
    <source>
        <strain evidence="1">LRV0_1</strain>
    </source>
</reference>
<organism evidence="1 2">
    <name type="scientific">Daphnia magna</name>
    <dbReference type="NCBI Taxonomy" id="35525"/>
    <lineage>
        <taxon>Eukaryota</taxon>
        <taxon>Metazoa</taxon>
        <taxon>Ecdysozoa</taxon>
        <taxon>Arthropoda</taxon>
        <taxon>Crustacea</taxon>
        <taxon>Branchiopoda</taxon>
        <taxon>Diplostraca</taxon>
        <taxon>Cladocera</taxon>
        <taxon>Anomopoda</taxon>
        <taxon>Daphniidae</taxon>
        <taxon>Daphnia</taxon>
    </lineage>
</organism>
<dbReference type="Proteomes" id="UP001234178">
    <property type="component" value="Unassembled WGS sequence"/>
</dbReference>
<evidence type="ECO:0000313" key="2">
    <source>
        <dbReference type="Proteomes" id="UP001234178"/>
    </source>
</evidence>
<sequence length="130" mass="15299">MLLPIQNRPLVQDQNRTSVRVISNLSRQTLSISVMPILHMYFEHWRAVFIRDNFISSGITEMDKVGSHRKCVISYMRLVHGWKNIGMWFSKTKSIPSWAILRKLSFNDACIPLLNQCRYNFEPLLLFDID</sequence>
<accession>A0ABQ9ZY25</accession>
<protein>
    <submittedName>
        <fullName evidence="1">Uncharacterized protein</fullName>
    </submittedName>
</protein>
<dbReference type="EMBL" id="JAOYFB010000009">
    <property type="protein sequence ID" value="KAK4017575.1"/>
    <property type="molecule type" value="Genomic_DNA"/>
</dbReference>
<keyword evidence="2" id="KW-1185">Reference proteome</keyword>
<evidence type="ECO:0000313" key="1">
    <source>
        <dbReference type="EMBL" id="KAK4017575.1"/>
    </source>
</evidence>
<proteinExistence type="predicted"/>
<gene>
    <name evidence="1" type="ORF">OUZ56_033189</name>
</gene>
<comment type="caution">
    <text evidence="1">The sequence shown here is derived from an EMBL/GenBank/DDBJ whole genome shotgun (WGS) entry which is preliminary data.</text>
</comment>
<name>A0ABQ9ZY25_9CRUS</name>